<keyword evidence="3" id="KW-1185">Reference proteome</keyword>
<dbReference type="Proteomes" id="UP000465112">
    <property type="component" value="Chromosome 8"/>
</dbReference>
<comment type="caution">
    <text evidence="2">The sequence shown here is derived from an EMBL/GenBank/DDBJ whole genome shotgun (WGS) entry which is preliminary data.</text>
</comment>
<gene>
    <name evidence="2" type="ORF">PFLUV_G00100750</name>
</gene>
<evidence type="ECO:0000313" key="2">
    <source>
        <dbReference type="EMBL" id="KAF1387004.1"/>
    </source>
</evidence>
<organism evidence="2 3">
    <name type="scientific">Perca fluviatilis</name>
    <name type="common">European perch</name>
    <dbReference type="NCBI Taxonomy" id="8168"/>
    <lineage>
        <taxon>Eukaryota</taxon>
        <taxon>Metazoa</taxon>
        <taxon>Chordata</taxon>
        <taxon>Craniata</taxon>
        <taxon>Vertebrata</taxon>
        <taxon>Euteleostomi</taxon>
        <taxon>Actinopterygii</taxon>
        <taxon>Neopterygii</taxon>
        <taxon>Teleostei</taxon>
        <taxon>Neoteleostei</taxon>
        <taxon>Acanthomorphata</taxon>
        <taxon>Eupercaria</taxon>
        <taxon>Perciformes</taxon>
        <taxon>Percoidei</taxon>
        <taxon>Percidae</taxon>
        <taxon>Percinae</taxon>
        <taxon>Perca</taxon>
    </lineage>
</organism>
<dbReference type="EMBL" id="VHII01000008">
    <property type="protein sequence ID" value="KAF1387004.1"/>
    <property type="molecule type" value="Genomic_DNA"/>
</dbReference>
<dbReference type="AlphaFoldDB" id="A0A6A5FC01"/>
<accession>A0A6A5FC01</accession>
<feature type="compositionally biased region" description="Acidic residues" evidence="1">
    <location>
        <begin position="44"/>
        <end position="56"/>
    </location>
</feature>
<proteinExistence type="predicted"/>
<feature type="region of interest" description="Disordered" evidence="1">
    <location>
        <begin position="31"/>
        <end position="62"/>
    </location>
</feature>
<name>A0A6A5FC01_PERFL</name>
<sequence>MSLFGGAQVCMCGFHTKKVVSSTATTSSGSLIDASATRTTNMGEEQEDEGFEDQDLDPTPAAVSVPEGQLAVDEHNLPGMDLVDSLAEYLVALKNHTGLTLSNQQVSTITDLWQSLLPYDQIRVVFTARHQDRLIAGKFRGRVYS</sequence>
<protein>
    <submittedName>
        <fullName evidence="2">Uncharacterized protein</fullName>
    </submittedName>
</protein>
<reference evidence="2 3" key="1">
    <citation type="submission" date="2019-06" db="EMBL/GenBank/DDBJ databases">
        <title>A chromosome-scale genome assembly of the European perch, Perca fluviatilis.</title>
        <authorList>
            <person name="Roques C."/>
            <person name="Zahm M."/>
            <person name="Cabau C."/>
            <person name="Klopp C."/>
            <person name="Bouchez O."/>
            <person name="Donnadieu C."/>
            <person name="Kuhl H."/>
            <person name="Gislard M."/>
            <person name="Guendouz S."/>
            <person name="Journot L."/>
            <person name="Haffray P."/>
            <person name="Bestin A."/>
            <person name="Morvezen R."/>
            <person name="Feron R."/>
            <person name="Wen M."/>
            <person name="Jouanno E."/>
            <person name="Herpin A."/>
            <person name="Schartl M."/>
            <person name="Postlethwait J."/>
            <person name="Schaerlinger B."/>
            <person name="Chardard D."/>
            <person name="Lecocq T."/>
            <person name="Poncet C."/>
            <person name="Jaffrelo L."/>
            <person name="Lampietro C."/>
            <person name="Guiguen Y."/>
        </authorList>
    </citation>
    <scope>NUCLEOTIDE SEQUENCE [LARGE SCALE GENOMIC DNA]</scope>
    <source>
        <tissue evidence="2">Blood</tissue>
    </source>
</reference>
<evidence type="ECO:0000256" key="1">
    <source>
        <dbReference type="SAM" id="MobiDB-lite"/>
    </source>
</evidence>
<evidence type="ECO:0000313" key="3">
    <source>
        <dbReference type="Proteomes" id="UP000465112"/>
    </source>
</evidence>